<keyword evidence="2" id="KW-1185">Reference proteome</keyword>
<sequence length="221" mass="24827">VKCDGDGYNHLPCKYCTSVGLECTYGKNAVRANTNQSQIASSTRTNASSQPNRNPTRSKSTSAANSQQSTSRQRRGSQSHQSARATKKATSSTSTSFSIVTSSSNTNTNSNRIIPQVLPILDNDLEYLVKLFSSMSLQNEDQVRQQFGHYISQLQDEKESISRPHVHDTQKLDEFSHRFVTSYFDNFHPTFPVLHKTYFIDSFRDANKSMPRILLYAVCAI</sequence>
<feature type="non-terminal residue" evidence="1">
    <location>
        <position position="1"/>
    </location>
</feature>
<protein>
    <submittedName>
        <fullName evidence="1">17975_t:CDS:1</fullName>
    </submittedName>
</protein>
<reference evidence="1" key="1">
    <citation type="submission" date="2021-06" db="EMBL/GenBank/DDBJ databases">
        <authorList>
            <person name="Kallberg Y."/>
            <person name="Tangrot J."/>
            <person name="Rosling A."/>
        </authorList>
    </citation>
    <scope>NUCLEOTIDE SEQUENCE</scope>
    <source>
        <strain evidence="1">28 12/20/2015</strain>
    </source>
</reference>
<evidence type="ECO:0000313" key="2">
    <source>
        <dbReference type="Proteomes" id="UP000789366"/>
    </source>
</evidence>
<name>A0ACA9RDY8_9GLOM</name>
<organism evidence="1 2">
    <name type="scientific">Cetraspora pellucida</name>
    <dbReference type="NCBI Taxonomy" id="1433469"/>
    <lineage>
        <taxon>Eukaryota</taxon>
        <taxon>Fungi</taxon>
        <taxon>Fungi incertae sedis</taxon>
        <taxon>Mucoromycota</taxon>
        <taxon>Glomeromycotina</taxon>
        <taxon>Glomeromycetes</taxon>
        <taxon>Diversisporales</taxon>
        <taxon>Gigasporaceae</taxon>
        <taxon>Cetraspora</taxon>
    </lineage>
</organism>
<accession>A0ACA9RDY8</accession>
<evidence type="ECO:0000313" key="1">
    <source>
        <dbReference type="EMBL" id="CAG8788498.1"/>
    </source>
</evidence>
<dbReference type="EMBL" id="CAJVPW010066772">
    <property type="protein sequence ID" value="CAG8788498.1"/>
    <property type="molecule type" value="Genomic_DNA"/>
</dbReference>
<gene>
    <name evidence="1" type="ORF">SPELUC_LOCUS17013</name>
</gene>
<feature type="non-terminal residue" evidence="1">
    <location>
        <position position="221"/>
    </location>
</feature>
<proteinExistence type="predicted"/>
<dbReference type="Proteomes" id="UP000789366">
    <property type="component" value="Unassembled WGS sequence"/>
</dbReference>
<comment type="caution">
    <text evidence="1">The sequence shown here is derived from an EMBL/GenBank/DDBJ whole genome shotgun (WGS) entry which is preliminary data.</text>
</comment>